<dbReference type="Pfam" id="PF13018">
    <property type="entry name" value="ESPR"/>
    <property type="match status" value="1"/>
</dbReference>
<protein>
    <recommendedName>
        <fullName evidence="2">ESPR domain-containing protein</fullName>
    </recommendedName>
</protein>
<sequence length="1257" mass="127362">MNHTYRLVWNAVKQLWQCASENTRAKGKSSTVKTVVNNQITPPPQAFLTHDLLFSSSLKFPLTLFTTAILFTFTNSAWAAECPQPDGSQNPFIITANCEGEPGEPGKPGDVDGKPALKPAIQDTNTNLELIIKANVTGGKGGDGITDSDGNGGAGGFGGDAIILKSGNIIVENASIIKGGDGGNGSKGTNGSKNGNSIHGNHGGMGGDGRSAIMIDVGIVNIANSKIFGGNGGTGGEGGRGIFSGIGNRGGDGGKGGNGGNGAVAINFQKGVLNVIDSEILGGVGGQGGDANYGNDAAYGGHGGTGGIGGHGGGAINLIEGSLNIFNSKIIGQKGGDGGENLNGYGIYGKYDGHGGDGGNAIQSNLINKIKLTNKTIIQGGNGGDGDWNGGNGGQGGNAIQANFIDVMTVTGEVSILGGDGGNGGRDGIMDTDHGGNGGIGLKLQAANNILISGVGKIIGGNGGTGGTGGNGGNGGQAIQINTIDKFVITDNMIINGGNGNSSGSWVNTSGNGGTAIKFGDVNSVVIGGSVRINGGNRGTNSYDQDYGYSGYGLEADSIISLITTDNVSIRGGKGTAAIQAQTVNNIEITGSSIIYGGDEDGNYNTLMFSRGGGNAIQSQAVNNIFISNSSRIYGGMGGYGKNSERPGPAIAMDGDHGGTGGNGINVERVNNIIINSEVTIYGGVGGQGGQGSSNEFSSGVSGNGGNGGNALEFISVNNLILNGTTKVYGGVGGTGGIGSPGVSGIYQDKFNNIEATVGGIGSVGGKGGNGGNAIRLKTANVIMLDNMSMVFGGIGGTGGQGGIGGQGGFGEYSEGTGAKGGDGGAGGNGGSGGNALYVNNNNTIILAGKSSLIYGVGGLGGSGGLGGPGGYDCYGCNPKPNGEASLIKGLIGNNGAAIAFVGKNNVFEIHRNIIAKDFSEKVKRNIDFIQTLPLNKWLNPLELNELENKIKTILITDKQSIEQLPLSDYLEYKNPSWCMGPDCNKLGKITQIGFDKIKEILLEPSLLIEAQEAGIIGNVVMKAEDSSVSFDKLKAFAKTNTLALGGDASLTGLSFDLGLIGEVVPADTLAAVDAKPLRAFGLMEKRGTSTWQVTGTLDPNIIERFSVKEGVLELMPDVKVNSHMGVMNSGILTTPAITVANVSHTPIVSQLTVADQGVFQVVANNVNEYSRLHSTGDITLAKGSQLLVHAPNYQGKIGDMLKYVLVAEGTLNTQFSQFSDDNPLYDFVPNYSEANVMHLNVVRDKQQEPLLSGTTN</sequence>
<dbReference type="EMBL" id="JTJL01000068">
    <property type="protein sequence ID" value="OBW91205.1"/>
    <property type="molecule type" value="Genomic_DNA"/>
</dbReference>
<proteinExistence type="predicted"/>
<gene>
    <name evidence="3" type="ORF">QS62_10915</name>
</gene>
<dbReference type="RefSeq" id="WP_197496303.1">
    <property type="nucleotide sequence ID" value="NZ_JTJL01000068.1"/>
</dbReference>
<evidence type="ECO:0000259" key="2">
    <source>
        <dbReference type="Pfam" id="PF13018"/>
    </source>
</evidence>
<feature type="compositionally biased region" description="Low complexity" evidence="1">
    <location>
        <begin position="189"/>
        <end position="200"/>
    </location>
</feature>
<dbReference type="InterPro" id="IPR024973">
    <property type="entry name" value="ESPR"/>
</dbReference>
<evidence type="ECO:0000313" key="3">
    <source>
        <dbReference type="EMBL" id="OBW91205.1"/>
    </source>
</evidence>
<dbReference type="AlphaFoldDB" id="A0A1A7NNL6"/>
<dbReference type="Proteomes" id="UP000092649">
    <property type="component" value="Unassembled WGS sequence"/>
</dbReference>
<feature type="region of interest" description="Disordered" evidence="1">
    <location>
        <begin position="180"/>
        <end position="205"/>
    </location>
</feature>
<evidence type="ECO:0000313" key="4">
    <source>
        <dbReference type="Proteomes" id="UP000092649"/>
    </source>
</evidence>
<evidence type="ECO:0000256" key="1">
    <source>
        <dbReference type="SAM" id="MobiDB-lite"/>
    </source>
</evidence>
<feature type="non-terminal residue" evidence="3">
    <location>
        <position position="1257"/>
    </location>
</feature>
<comment type="caution">
    <text evidence="3">The sequence shown here is derived from an EMBL/GenBank/DDBJ whole genome shotgun (WGS) entry which is preliminary data.</text>
</comment>
<keyword evidence="4" id="KW-1185">Reference proteome</keyword>
<reference evidence="3 4" key="1">
    <citation type="submission" date="2014-11" db="EMBL/GenBank/DDBJ databases">
        <title>Pan-genome of Gallibacterium spp.</title>
        <authorList>
            <person name="Kudirkiene E."/>
            <person name="Bojesen A.M."/>
        </authorList>
    </citation>
    <scope>NUCLEOTIDE SEQUENCE [LARGE SCALE GENOMIC DNA]</scope>
    <source>
        <strain evidence="3 4">F150</strain>
    </source>
</reference>
<organism evidence="3 4">
    <name type="scientific">Gallibacterium salpingitidis</name>
    <dbReference type="NCBI Taxonomy" id="505341"/>
    <lineage>
        <taxon>Bacteria</taxon>
        <taxon>Pseudomonadati</taxon>
        <taxon>Pseudomonadota</taxon>
        <taxon>Gammaproteobacteria</taxon>
        <taxon>Pasteurellales</taxon>
        <taxon>Pasteurellaceae</taxon>
        <taxon>Gallibacterium</taxon>
    </lineage>
</organism>
<accession>A0A1A7NNL6</accession>
<feature type="domain" description="ESPR" evidence="2">
    <location>
        <begin position="1"/>
        <end position="37"/>
    </location>
</feature>
<name>A0A1A7NNL6_9PAST</name>